<sequence length="455" mass="52643">MDWFQGIILMLSILSSLASLKEYNEGFILQFINRSQELDVSQKCRDSLSRVHSYLLDHDTLEAQRMYYFESFGTGPSKLFLSRDQDRWVYRGYECLLSAGETVYSKSEYPMHYCYSHDDDDKDVFAYSVCIPTPCAEDNNKLLRQWRWMTNPSEGEQPMDFTACTRSRHEKQWYFSCPISFSCINYLFSLIFYSLRHISVLAQVDVWSYATSIFCQEEPQAVNRTPKRSSGMYHVHVWNAILVYGVDIDWPLIYIHTESEPTWRSYGYWLRFYRHRIVRLWPAYLYTVMAVTLRISLSSVRSTGTKTSSSSTVYSTIDVCLGLVLSTAGHSVKQISDVVKRSRKALMNFLRHQEEYGTKKGSGRPSKLNGHGKKEILRAPSNNTISINEIRRTCGIDASKTTVWRMLDKCSNIVRSRMKKCLQLTPGHNGERLLLGQNIHGMRLGNGSTFTNLQN</sequence>
<reference evidence="4" key="1">
    <citation type="submission" date="2016-11" db="UniProtKB">
        <authorList>
            <consortium name="WormBaseParasite"/>
        </authorList>
    </citation>
    <scope>IDENTIFICATION</scope>
</reference>
<evidence type="ECO:0000259" key="2">
    <source>
        <dbReference type="Pfam" id="PF21517"/>
    </source>
</evidence>
<organism evidence="3 4">
    <name type="scientific">Heterorhabditis bacteriophora</name>
    <name type="common">Entomopathogenic nematode worm</name>
    <dbReference type="NCBI Taxonomy" id="37862"/>
    <lineage>
        <taxon>Eukaryota</taxon>
        <taxon>Metazoa</taxon>
        <taxon>Ecdysozoa</taxon>
        <taxon>Nematoda</taxon>
        <taxon>Chromadorea</taxon>
        <taxon>Rhabditida</taxon>
        <taxon>Rhabditina</taxon>
        <taxon>Rhabditomorpha</taxon>
        <taxon>Strongyloidea</taxon>
        <taxon>Heterorhabditidae</taxon>
        <taxon>Heterorhabditis</taxon>
    </lineage>
</organism>
<dbReference type="InterPro" id="IPR048703">
    <property type="entry name" value="Tnp_Tc3-like_HTH"/>
</dbReference>
<evidence type="ECO:0000313" key="3">
    <source>
        <dbReference type="Proteomes" id="UP000095283"/>
    </source>
</evidence>
<dbReference type="Gene3D" id="1.10.10.10">
    <property type="entry name" value="Winged helix-like DNA-binding domain superfamily/Winged helix DNA-binding domain"/>
    <property type="match status" value="1"/>
</dbReference>
<dbReference type="PANTHER" id="PTHR11161">
    <property type="entry name" value="O-ACYLTRANSFERASE"/>
    <property type="match status" value="1"/>
</dbReference>
<evidence type="ECO:0000313" key="4">
    <source>
        <dbReference type="WBParaSite" id="Hba_19633"/>
    </source>
</evidence>
<feature type="domain" description="Transposable element Tc3 transposase-like DNA-binding HTH" evidence="2">
    <location>
        <begin position="375"/>
        <end position="409"/>
    </location>
</feature>
<dbReference type="PANTHER" id="PTHR11161:SF70">
    <property type="entry name" value="ACYLTRANSFERASE 3 DOMAIN-CONTAINING PROTEIN"/>
    <property type="match status" value="1"/>
</dbReference>
<name>A0A1I7XQ23_HETBA</name>
<dbReference type="Proteomes" id="UP000095283">
    <property type="component" value="Unplaced"/>
</dbReference>
<dbReference type="AlphaFoldDB" id="A0A1I7XQ23"/>
<feature type="signal peptide" evidence="1">
    <location>
        <begin position="1"/>
        <end position="18"/>
    </location>
</feature>
<keyword evidence="1" id="KW-0732">Signal</keyword>
<dbReference type="Gene3D" id="1.10.10.60">
    <property type="entry name" value="Homeodomain-like"/>
    <property type="match status" value="1"/>
</dbReference>
<dbReference type="InterPro" id="IPR052728">
    <property type="entry name" value="O2_lipid_transport_reg"/>
</dbReference>
<evidence type="ECO:0000256" key="1">
    <source>
        <dbReference type="SAM" id="SignalP"/>
    </source>
</evidence>
<dbReference type="Pfam" id="PF21517">
    <property type="entry name" value="HTH_Tnp_Tc3_2_like"/>
    <property type="match status" value="1"/>
</dbReference>
<keyword evidence="3" id="KW-1185">Reference proteome</keyword>
<dbReference type="WBParaSite" id="Hba_19633">
    <property type="protein sequence ID" value="Hba_19633"/>
    <property type="gene ID" value="Hba_19633"/>
</dbReference>
<proteinExistence type="predicted"/>
<protein>
    <submittedName>
        <fullName evidence="4">HTH_Tnp_Tc3_1 domain-containing protein</fullName>
    </submittedName>
</protein>
<dbReference type="InterPro" id="IPR036388">
    <property type="entry name" value="WH-like_DNA-bd_sf"/>
</dbReference>
<feature type="chain" id="PRO_5009311414" evidence="1">
    <location>
        <begin position="19"/>
        <end position="455"/>
    </location>
</feature>
<accession>A0A1I7XQ23</accession>